<evidence type="ECO:0008006" key="3">
    <source>
        <dbReference type="Google" id="ProtNLM"/>
    </source>
</evidence>
<gene>
    <name evidence="1" type="ORF">GON03_20515</name>
</gene>
<dbReference type="Proteomes" id="UP000473525">
    <property type="component" value="Unassembled WGS sequence"/>
</dbReference>
<evidence type="ECO:0000313" key="1">
    <source>
        <dbReference type="EMBL" id="MVQ51569.1"/>
    </source>
</evidence>
<name>A0A6L6XWK2_9ACTN</name>
<comment type="caution">
    <text evidence="1">The sequence shown here is derived from an EMBL/GenBank/DDBJ whole genome shotgun (WGS) entry which is preliminary data.</text>
</comment>
<keyword evidence="2" id="KW-1185">Reference proteome</keyword>
<protein>
    <recommendedName>
        <fullName evidence="3">Signal transduction histidine kinase subgroup 3 dimerisation and phosphoacceptor domain-containing protein</fullName>
    </recommendedName>
</protein>
<proteinExistence type="predicted"/>
<sequence>MDVVELVDRSAASALEHASVLQDHLRSADRSSDPAIRECRDEMHRLVGDIVSLRNAAELLKRESGAVA</sequence>
<dbReference type="AlphaFoldDB" id="A0A6L6XWK2"/>
<dbReference type="RefSeq" id="WP_157346499.1">
    <property type="nucleotide sequence ID" value="NZ_WSEK01000005.1"/>
</dbReference>
<dbReference type="EMBL" id="WSEK01000005">
    <property type="protein sequence ID" value="MVQ51569.1"/>
    <property type="molecule type" value="Genomic_DNA"/>
</dbReference>
<reference evidence="1 2" key="1">
    <citation type="submission" date="2019-12" db="EMBL/GenBank/DDBJ databases">
        <authorList>
            <person name="Huq M.A."/>
        </authorList>
    </citation>
    <scope>NUCLEOTIDE SEQUENCE [LARGE SCALE GENOMIC DNA]</scope>
    <source>
        <strain evidence="1 2">MAH-18</strain>
    </source>
</reference>
<organism evidence="1 2">
    <name type="scientific">Nocardioides agri</name>
    <dbReference type="NCBI Taxonomy" id="2682843"/>
    <lineage>
        <taxon>Bacteria</taxon>
        <taxon>Bacillati</taxon>
        <taxon>Actinomycetota</taxon>
        <taxon>Actinomycetes</taxon>
        <taxon>Propionibacteriales</taxon>
        <taxon>Nocardioidaceae</taxon>
        <taxon>Nocardioides</taxon>
    </lineage>
</organism>
<accession>A0A6L6XWK2</accession>
<evidence type="ECO:0000313" key="2">
    <source>
        <dbReference type="Proteomes" id="UP000473525"/>
    </source>
</evidence>